<dbReference type="EMBL" id="CM035413">
    <property type="protein sequence ID" value="KAH7431220.1"/>
    <property type="molecule type" value="Genomic_DNA"/>
</dbReference>
<name>A0A8T2U9M6_CERRI</name>
<dbReference type="Proteomes" id="UP000825935">
    <property type="component" value="Chromosome 8"/>
</dbReference>
<proteinExistence type="predicted"/>
<accession>A0A8T2U9M6</accession>
<comment type="caution">
    <text evidence="1">The sequence shown here is derived from an EMBL/GenBank/DDBJ whole genome shotgun (WGS) entry which is preliminary data.</text>
</comment>
<sequence length="51" mass="5956">MDFCWSGSVFQFPWLPSHDSNLFYNQKSVLGPKSGINCWSNLVYLNQLMVR</sequence>
<gene>
    <name evidence="1" type="ORF">KP509_08G037200</name>
</gene>
<dbReference type="AlphaFoldDB" id="A0A8T2U9M6"/>
<evidence type="ECO:0000313" key="2">
    <source>
        <dbReference type="Proteomes" id="UP000825935"/>
    </source>
</evidence>
<protein>
    <submittedName>
        <fullName evidence="1">Uncharacterized protein</fullName>
    </submittedName>
</protein>
<organism evidence="1 2">
    <name type="scientific">Ceratopteris richardii</name>
    <name type="common">Triangle waterfern</name>
    <dbReference type="NCBI Taxonomy" id="49495"/>
    <lineage>
        <taxon>Eukaryota</taxon>
        <taxon>Viridiplantae</taxon>
        <taxon>Streptophyta</taxon>
        <taxon>Embryophyta</taxon>
        <taxon>Tracheophyta</taxon>
        <taxon>Polypodiopsida</taxon>
        <taxon>Polypodiidae</taxon>
        <taxon>Polypodiales</taxon>
        <taxon>Pteridineae</taxon>
        <taxon>Pteridaceae</taxon>
        <taxon>Parkerioideae</taxon>
        <taxon>Ceratopteris</taxon>
    </lineage>
</organism>
<evidence type="ECO:0000313" key="1">
    <source>
        <dbReference type="EMBL" id="KAH7431220.1"/>
    </source>
</evidence>
<keyword evidence="2" id="KW-1185">Reference proteome</keyword>
<reference evidence="1" key="1">
    <citation type="submission" date="2021-08" db="EMBL/GenBank/DDBJ databases">
        <title>WGS assembly of Ceratopteris richardii.</title>
        <authorList>
            <person name="Marchant D.B."/>
            <person name="Chen G."/>
            <person name="Jenkins J."/>
            <person name="Shu S."/>
            <person name="Leebens-Mack J."/>
            <person name="Grimwood J."/>
            <person name="Schmutz J."/>
            <person name="Soltis P."/>
            <person name="Soltis D."/>
            <person name="Chen Z.-H."/>
        </authorList>
    </citation>
    <scope>NUCLEOTIDE SEQUENCE</scope>
    <source>
        <strain evidence="1">Whitten #5841</strain>
        <tissue evidence="1">Leaf</tissue>
    </source>
</reference>